<dbReference type="Pfam" id="PF03704">
    <property type="entry name" value="BTAD"/>
    <property type="match status" value="1"/>
</dbReference>
<dbReference type="STRING" id="743719.PaelaDRAFT_1890"/>
<dbReference type="AlphaFoldDB" id="G4HD37"/>
<feature type="modified residue" description="4-aspartylphosphate" evidence="5">
    <location>
        <position position="96"/>
    </location>
</feature>
<dbReference type="Gene3D" id="3.40.50.2300">
    <property type="match status" value="1"/>
</dbReference>
<dbReference type="SUPFAM" id="SSF46894">
    <property type="entry name" value="C-terminal effector domain of the bipartite response regulators"/>
    <property type="match status" value="1"/>
</dbReference>
<keyword evidence="1" id="KW-0902">Two-component regulatory system</keyword>
<evidence type="ECO:0000256" key="4">
    <source>
        <dbReference type="ARBA" id="ARBA00023163"/>
    </source>
</evidence>
<evidence type="ECO:0000313" key="7">
    <source>
        <dbReference type="EMBL" id="EHB65963.1"/>
    </source>
</evidence>
<dbReference type="Gene3D" id="1.25.40.10">
    <property type="entry name" value="Tetratricopeptide repeat domain"/>
    <property type="match status" value="1"/>
</dbReference>
<dbReference type="PROSITE" id="PS50110">
    <property type="entry name" value="RESPONSE_REGULATORY"/>
    <property type="match status" value="1"/>
</dbReference>
<dbReference type="PATRIC" id="fig|743719.3.peg.1916"/>
<evidence type="ECO:0000313" key="8">
    <source>
        <dbReference type="Proteomes" id="UP000003891"/>
    </source>
</evidence>
<keyword evidence="4" id="KW-0804">Transcription</keyword>
<dbReference type="InterPro" id="IPR016032">
    <property type="entry name" value="Sig_transdc_resp-reg_C-effctor"/>
</dbReference>
<dbReference type="GO" id="GO:0000160">
    <property type="term" value="P:phosphorelay signal transduction system"/>
    <property type="evidence" value="ECO:0007669"/>
    <property type="project" value="UniProtKB-KW"/>
</dbReference>
<dbReference type="SUPFAM" id="SSF48452">
    <property type="entry name" value="TPR-like"/>
    <property type="match status" value="1"/>
</dbReference>
<dbReference type="eggNOG" id="COG3947">
    <property type="taxonomic scope" value="Bacteria"/>
</dbReference>
<dbReference type="GO" id="GO:0006355">
    <property type="term" value="P:regulation of DNA-templated transcription"/>
    <property type="evidence" value="ECO:0007669"/>
    <property type="project" value="InterPro"/>
</dbReference>
<reference evidence="7 8" key="1">
    <citation type="submission" date="2011-09" db="EMBL/GenBank/DDBJ databases">
        <title>The draft genome of Paenibacillus lactis 154.</title>
        <authorList>
            <consortium name="US DOE Joint Genome Institute (JGI-PGF)"/>
            <person name="Lucas S."/>
            <person name="Han J."/>
            <person name="Lapidus A."/>
            <person name="Cheng J.-F."/>
            <person name="Goodwin L."/>
            <person name="Pitluck S."/>
            <person name="Peters L."/>
            <person name="Land M.L."/>
            <person name="Hauser L."/>
            <person name="Siebers A."/>
            <person name="Thelen M."/>
            <person name="Hugenholtz P."/>
            <person name="Allgaier M."/>
            <person name="Woyke T.J."/>
        </authorList>
    </citation>
    <scope>NUCLEOTIDE SEQUENCE [LARGE SCALE GENOMIC DNA]</scope>
    <source>
        <strain evidence="7 8">154</strain>
    </source>
</reference>
<evidence type="ECO:0000256" key="1">
    <source>
        <dbReference type="ARBA" id="ARBA00023012"/>
    </source>
</evidence>
<dbReference type="SMART" id="SM01043">
    <property type="entry name" value="BTAD"/>
    <property type="match status" value="1"/>
</dbReference>
<dbReference type="PANTHER" id="PTHR35807:SF2">
    <property type="entry name" value="TRANSCRIPTIONAL ACTIVATOR DOMAIN"/>
    <property type="match status" value="1"/>
</dbReference>
<keyword evidence="5" id="KW-0597">Phosphoprotein</keyword>
<keyword evidence="3" id="KW-0238">DNA-binding</keyword>
<dbReference type="Pfam" id="PF00072">
    <property type="entry name" value="Response_reg"/>
    <property type="match status" value="1"/>
</dbReference>
<sequence length="428" mass="50114">MREMDHEKSFMTAKNQEHHFIYKEPGSRGMASLQKGEKRTLKVMFVDDEILATQYLKRLLLQEEAAADFQWVGEYQNPYEALDAAQSEEPDVVFLDIEMPEMTGFELAERLWEIRPQLQIVFVTAYDDYAIKAFEVNALDYLLKPVLPSRLSVTIDRIVKGSLTKPAAVVSRTDDEQEPITLCCLQSLHYRENGEPKHFPWKTLKAPELFAYLIYYRGKTVSKQTLMDLLWPVHDPHKAVTQLHTAIYQIRKMIRMCGLDARIHYHDESYRLELAGKLDVEKWEDRLSKAPEVMPDTLSIHQSIMDMYEGDFLADHRYVWAEPEQERLRLLWLEHVQSVAACHVEIGQHAEAVKIHQQVLERLPYLEDGYVGLMYIYASLHHHSEVKKMFQRMKEVLLGEYEVPLSDNIVQWYKEWEQTIEVADEQGA</sequence>
<dbReference type="InterPro" id="IPR051677">
    <property type="entry name" value="AfsR-DnrI-RedD_regulator"/>
</dbReference>
<dbReference type="Gene3D" id="1.10.10.10">
    <property type="entry name" value="Winged helix-like DNA-binding domain superfamily/Winged helix DNA-binding domain"/>
    <property type="match status" value="1"/>
</dbReference>
<dbReference type="InterPro" id="IPR001789">
    <property type="entry name" value="Sig_transdc_resp-reg_receiver"/>
</dbReference>
<gene>
    <name evidence="7" type="ORF">PaelaDRAFT_1890</name>
</gene>
<dbReference type="InterPro" id="IPR005158">
    <property type="entry name" value="BTAD"/>
</dbReference>
<dbReference type="InterPro" id="IPR011990">
    <property type="entry name" value="TPR-like_helical_dom_sf"/>
</dbReference>
<evidence type="ECO:0000256" key="5">
    <source>
        <dbReference type="PROSITE-ProRule" id="PRU00169"/>
    </source>
</evidence>
<dbReference type="InterPro" id="IPR011006">
    <property type="entry name" value="CheY-like_superfamily"/>
</dbReference>
<feature type="domain" description="Response regulatory" evidence="6">
    <location>
        <begin position="42"/>
        <end position="159"/>
    </location>
</feature>
<dbReference type="PANTHER" id="PTHR35807">
    <property type="entry name" value="TRANSCRIPTIONAL REGULATOR REDD-RELATED"/>
    <property type="match status" value="1"/>
</dbReference>
<evidence type="ECO:0000256" key="3">
    <source>
        <dbReference type="ARBA" id="ARBA00023125"/>
    </source>
</evidence>
<protein>
    <submittedName>
        <fullName evidence="7">Response regulator receiver and SARP domain protein</fullName>
    </submittedName>
</protein>
<dbReference type="SMART" id="SM00448">
    <property type="entry name" value="REC"/>
    <property type="match status" value="1"/>
</dbReference>
<accession>G4HD37</accession>
<dbReference type="InterPro" id="IPR036388">
    <property type="entry name" value="WH-like_DNA-bd_sf"/>
</dbReference>
<dbReference type="GO" id="GO:0003677">
    <property type="term" value="F:DNA binding"/>
    <property type="evidence" value="ECO:0007669"/>
    <property type="project" value="UniProtKB-KW"/>
</dbReference>
<evidence type="ECO:0000256" key="2">
    <source>
        <dbReference type="ARBA" id="ARBA00023015"/>
    </source>
</evidence>
<evidence type="ECO:0000259" key="6">
    <source>
        <dbReference type="PROSITE" id="PS50110"/>
    </source>
</evidence>
<dbReference type="SUPFAM" id="SSF52172">
    <property type="entry name" value="CheY-like"/>
    <property type="match status" value="1"/>
</dbReference>
<name>G4HD37_9BACL</name>
<dbReference type="EMBL" id="AGIP01000003">
    <property type="protein sequence ID" value="EHB65963.1"/>
    <property type="molecule type" value="Genomic_DNA"/>
</dbReference>
<keyword evidence="2" id="KW-0805">Transcription regulation</keyword>
<organism evidence="7 8">
    <name type="scientific">Paenibacillus lactis 154</name>
    <dbReference type="NCBI Taxonomy" id="743719"/>
    <lineage>
        <taxon>Bacteria</taxon>
        <taxon>Bacillati</taxon>
        <taxon>Bacillota</taxon>
        <taxon>Bacilli</taxon>
        <taxon>Bacillales</taxon>
        <taxon>Paenibacillaceae</taxon>
        <taxon>Paenibacillus</taxon>
    </lineage>
</organism>
<proteinExistence type="predicted"/>
<dbReference type="Proteomes" id="UP000003891">
    <property type="component" value="Unassembled WGS sequence"/>
</dbReference>